<organism evidence="11 12">
    <name type="scientific">Aspergillus uvarum CBS 121591</name>
    <dbReference type="NCBI Taxonomy" id="1448315"/>
    <lineage>
        <taxon>Eukaryota</taxon>
        <taxon>Fungi</taxon>
        <taxon>Dikarya</taxon>
        <taxon>Ascomycota</taxon>
        <taxon>Pezizomycotina</taxon>
        <taxon>Eurotiomycetes</taxon>
        <taxon>Eurotiomycetidae</taxon>
        <taxon>Eurotiales</taxon>
        <taxon>Aspergillaceae</taxon>
        <taxon>Aspergillus</taxon>
        <taxon>Aspergillus subgen. Circumdati</taxon>
    </lineage>
</organism>
<feature type="binding site" description="axial binding residue" evidence="8">
    <location>
        <position position="501"/>
    </location>
    <ligand>
        <name>heme</name>
        <dbReference type="ChEBI" id="CHEBI:30413"/>
    </ligand>
    <ligandPart>
        <name>Fe</name>
        <dbReference type="ChEBI" id="CHEBI:18248"/>
    </ligandPart>
</feature>
<evidence type="ECO:0000313" key="12">
    <source>
        <dbReference type="Proteomes" id="UP000248340"/>
    </source>
</evidence>
<dbReference type="PRINTS" id="PR00464">
    <property type="entry name" value="EP450II"/>
</dbReference>
<evidence type="ECO:0000256" key="9">
    <source>
        <dbReference type="RuleBase" id="RU000461"/>
    </source>
</evidence>
<dbReference type="RefSeq" id="XP_025488236.1">
    <property type="nucleotide sequence ID" value="XM_025636072.1"/>
</dbReference>
<dbReference type="PRINTS" id="PR01239">
    <property type="entry name" value="EP450IICYP52"/>
</dbReference>
<dbReference type="CDD" id="cd11063">
    <property type="entry name" value="CYP52"/>
    <property type="match status" value="1"/>
</dbReference>
<dbReference type="InterPro" id="IPR047146">
    <property type="entry name" value="Cyt_P450_E_CYP52_fungi"/>
</dbReference>
<dbReference type="GO" id="GO:0005506">
    <property type="term" value="F:iron ion binding"/>
    <property type="evidence" value="ECO:0007669"/>
    <property type="project" value="InterPro"/>
</dbReference>
<dbReference type="InterPro" id="IPR017972">
    <property type="entry name" value="Cyt_P450_CS"/>
</dbReference>
<keyword evidence="10" id="KW-0812">Transmembrane</keyword>
<keyword evidence="5 9" id="KW-0560">Oxidoreductase</keyword>
<evidence type="ECO:0000256" key="1">
    <source>
        <dbReference type="ARBA" id="ARBA00001971"/>
    </source>
</evidence>
<gene>
    <name evidence="11" type="ORF">BO82DRAFT_357639</name>
</gene>
<keyword evidence="7 9" id="KW-0503">Monooxygenase</keyword>
<protein>
    <submittedName>
        <fullName evidence="11">Cytochrome P450</fullName>
    </submittedName>
</protein>
<evidence type="ECO:0000256" key="5">
    <source>
        <dbReference type="ARBA" id="ARBA00023002"/>
    </source>
</evidence>
<dbReference type="VEuPathDB" id="FungiDB:BO82DRAFT_357639"/>
<dbReference type="AlphaFoldDB" id="A0A319BWH5"/>
<dbReference type="EMBL" id="KZ821733">
    <property type="protein sequence ID" value="PYH78036.1"/>
    <property type="molecule type" value="Genomic_DNA"/>
</dbReference>
<evidence type="ECO:0000256" key="4">
    <source>
        <dbReference type="ARBA" id="ARBA00022723"/>
    </source>
</evidence>
<keyword evidence="6 8" id="KW-0408">Iron</keyword>
<name>A0A319BWH5_9EURO</name>
<dbReference type="InterPro" id="IPR002974">
    <property type="entry name" value="Cyt_P450_E_CYP52_ascomycetes"/>
</dbReference>
<keyword evidence="12" id="KW-1185">Reference proteome</keyword>
<dbReference type="Gene3D" id="1.10.630.10">
    <property type="entry name" value="Cytochrome P450"/>
    <property type="match status" value="1"/>
</dbReference>
<dbReference type="Pfam" id="PF00067">
    <property type="entry name" value="p450"/>
    <property type="match status" value="1"/>
</dbReference>
<dbReference type="PANTHER" id="PTHR24287">
    <property type="entry name" value="P450, PUTATIVE (EUROFUNG)-RELATED"/>
    <property type="match status" value="1"/>
</dbReference>
<reference evidence="11 12" key="1">
    <citation type="submission" date="2016-12" db="EMBL/GenBank/DDBJ databases">
        <title>The genomes of Aspergillus section Nigri reveals drivers in fungal speciation.</title>
        <authorList>
            <consortium name="DOE Joint Genome Institute"/>
            <person name="Vesth T.C."/>
            <person name="Nybo J."/>
            <person name="Theobald S."/>
            <person name="Brandl J."/>
            <person name="Frisvad J.C."/>
            <person name="Nielsen K.F."/>
            <person name="Lyhne E.K."/>
            <person name="Kogle M.E."/>
            <person name="Kuo A."/>
            <person name="Riley R."/>
            <person name="Clum A."/>
            <person name="Nolan M."/>
            <person name="Lipzen A."/>
            <person name="Salamov A."/>
            <person name="Henrissat B."/>
            <person name="Wiebenga A."/>
            <person name="De Vries R.P."/>
            <person name="Grigoriev I.V."/>
            <person name="Mortensen U.H."/>
            <person name="Andersen M.R."/>
            <person name="Baker S.E."/>
        </authorList>
    </citation>
    <scope>NUCLEOTIDE SEQUENCE [LARGE SCALE GENOMIC DNA]</scope>
    <source>
        <strain evidence="11 12">CBS 121591</strain>
    </source>
</reference>
<feature type="transmembrane region" description="Helical" evidence="10">
    <location>
        <begin position="52"/>
        <end position="72"/>
    </location>
</feature>
<dbReference type="GO" id="GO:0020037">
    <property type="term" value="F:heme binding"/>
    <property type="evidence" value="ECO:0007669"/>
    <property type="project" value="InterPro"/>
</dbReference>
<dbReference type="Proteomes" id="UP000248340">
    <property type="component" value="Unassembled WGS sequence"/>
</dbReference>
<comment type="similarity">
    <text evidence="2 9">Belongs to the cytochrome P450 family.</text>
</comment>
<dbReference type="PANTHER" id="PTHR24287:SF17">
    <property type="entry name" value="P450, PUTATIVE (EUROFUNG)-RELATED"/>
    <property type="match status" value="1"/>
</dbReference>
<dbReference type="OrthoDB" id="1470350at2759"/>
<keyword evidence="10" id="KW-0472">Membrane</keyword>
<evidence type="ECO:0000256" key="3">
    <source>
        <dbReference type="ARBA" id="ARBA00022617"/>
    </source>
</evidence>
<evidence type="ECO:0000256" key="8">
    <source>
        <dbReference type="PIRSR" id="PIRSR602402-1"/>
    </source>
</evidence>
<keyword evidence="3 8" id="KW-0349">Heme</keyword>
<dbReference type="GO" id="GO:0016712">
    <property type="term" value="F:oxidoreductase activity, acting on paired donors, with incorporation or reduction of molecular oxygen, reduced flavin or flavoprotein as one donor, and incorporation of one atom of oxygen"/>
    <property type="evidence" value="ECO:0007669"/>
    <property type="project" value="InterPro"/>
</dbReference>
<sequence length="554" mass="62831">MEDIVNRLYAFDWRSLSLGSVPAPTPAPAPQSSAVQRLIAWWDQSKDSMQQYSVASVAIVGFTALLVSVALYRALFSQRQRHDPLNQGCQPLRMYPHKDRIFGLDFVYQNVTTFRRHKYLETLKNRYQTLGTTYGVRVFNRRGILTSDPENIKTILSTRFKDYSLGNRVPIMGPLLGRGIFVSDGQDWSHSRALLRPNFVKEQVADLQMIETHLAQLLKLIPSDGRTVVELQDLFLRFTLDSATDFLFGHSLHTLSRGTAKDQQFGQAFALALDDIALQFRLGPWRALRRPNKDALAAYEICRGYVEGFVADAIAYRQGKASSAGDKNTSDRSYFLKELAQATDDRDRIRDELLNILIAGRDTTASLLGSLFYVLARHPEVWQKLRSEVATQLQGAAPNYEQLRNLQYTRYCINETLRLYPPVPNNTKMAVCDTILPRGGGLKGDAPVFVPKGCTMIYTVYAMHRRTDLFGPDAEEFRPERWVTQRFSWEFLPFNGGPRICLGQQYALTEAMYVLVRFAQTFQTIEAQDPAPWTEQLTLTLSSSNGVKVRLKGA</sequence>
<dbReference type="InterPro" id="IPR001128">
    <property type="entry name" value="Cyt_P450"/>
</dbReference>
<dbReference type="GeneID" id="37138813"/>
<accession>A0A319BWH5</accession>
<comment type="cofactor">
    <cofactor evidence="1 8">
        <name>heme</name>
        <dbReference type="ChEBI" id="CHEBI:30413"/>
    </cofactor>
</comment>
<dbReference type="InterPro" id="IPR002402">
    <property type="entry name" value="Cyt_P450_E_grp-II"/>
</dbReference>
<keyword evidence="4 8" id="KW-0479">Metal-binding</keyword>
<evidence type="ECO:0000256" key="6">
    <source>
        <dbReference type="ARBA" id="ARBA00023004"/>
    </source>
</evidence>
<dbReference type="PROSITE" id="PS00086">
    <property type="entry name" value="CYTOCHROME_P450"/>
    <property type="match status" value="1"/>
</dbReference>
<dbReference type="PRINTS" id="PR00385">
    <property type="entry name" value="P450"/>
</dbReference>
<evidence type="ECO:0000313" key="11">
    <source>
        <dbReference type="EMBL" id="PYH78036.1"/>
    </source>
</evidence>
<dbReference type="SUPFAM" id="SSF48264">
    <property type="entry name" value="Cytochrome P450"/>
    <property type="match status" value="1"/>
</dbReference>
<proteinExistence type="inferred from homology"/>
<evidence type="ECO:0000256" key="10">
    <source>
        <dbReference type="SAM" id="Phobius"/>
    </source>
</evidence>
<evidence type="ECO:0000256" key="7">
    <source>
        <dbReference type="ARBA" id="ARBA00023033"/>
    </source>
</evidence>
<dbReference type="STRING" id="1448315.A0A319BWH5"/>
<dbReference type="InterPro" id="IPR036396">
    <property type="entry name" value="Cyt_P450_sf"/>
</dbReference>
<evidence type="ECO:0000256" key="2">
    <source>
        <dbReference type="ARBA" id="ARBA00010617"/>
    </source>
</evidence>
<keyword evidence="10" id="KW-1133">Transmembrane helix</keyword>